<reference evidence="4 5" key="1">
    <citation type="journal article" date="2006" name="Nature">
        <title>Global trends of whole-genome duplications revealed by the ciliate Paramecium tetraurelia.</title>
        <authorList>
            <consortium name="Genoscope"/>
            <person name="Aury J.-M."/>
            <person name="Jaillon O."/>
            <person name="Duret L."/>
            <person name="Noel B."/>
            <person name="Jubin C."/>
            <person name="Porcel B.M."/>
            <person name="Segurens B."/>
            <person name="Daubin V."/>
            <person name="Anthouard V."/>
            <person name="Aiach N."/>
            <person name="Arnaiz O."/>
            <person name="Billaut A."/>
            <person name="Beisson J."/>
            <person name="Blanc I."/>
            <person name="Bouhouche K."/>
            <person name="Camara F."/>
            <person name="Duharcourt S."/>
            <person name="Guigo R."/>
            <person name="Gogendeau D."/>
            <person name="Katinka M."/>
            <person name="Keller A.-M."/>
            <person name="Kissmehl R."/>
            <person name="Klotz C."/>
            <person name="Koll F."/>
            <person name="Le Moue A."/>
            <person name="Lepere C."/>
            <person name="Malinsky S."/>
            <person name="Nowacki M."/>
            <person name="Nowak J.K."/>
            <person name="Plattner H."/>
            <person name="Poulain J."/>
            <person name="Ruiz F."/>
            <person name="Serrano V."/>
            <person name="Zagulski M."/>
            <person name="Dessen P."/>
            <person name="Betermier M."/>
            <person name="Weissenbach J."/>
            <person name="Scarpelli C."/>
            <person name="Schachter V."/>
            <person name="Sperling L."/>
            <person name="Meyer E."/>
            <person name="Cohen J."/>
            <person name="Wincker P."/>
        </authorList>
    </citation>
    <scope>NUCLEOTIDE SEQUENCE [LARGE SCALE GENOMIC DNA]</scope>
    <source>
        <strain evidence="4 5">Stock d4-2</strain>
    </source>
</reference>
<dbReference type="OMA" id="RIFKKMH"/>
<accession>A0BYH8</accession>
<dbReference type="Proteomes" id="UP000000600">
    <property type="component" value="Unassembled WGS sequence"/>
</dbReference>
<dbReference type="STRING" id="5888.A0BYH8"/>
<dbReference type="GeneID" id="5016777"/>
<dbReference type="InterPro" id="IPR018247">
    <property type="entry name" value="EF_Hand_1_Ca_BS"/>
</dbReference>
<evidence type="ECO:0000256" key="1">
    <source>
        <dbReference type="ARBA" id="ARBA00022737"/>
    </source>
</evidence>
<dbReference type="OrthoDB" id="442461at2759"/>
<dbReference type="SMART" id="SM00054">
    <property type="entry name" value="EFh"/>
    <property type="match status" value="2"/>
</dbReference>
<keyword evidence="2" id="KW-0106">Calcium</keyword>
<dbReference type="InterPro" id="IPR050145">
    <property type="entry name" value="Centrin_CML-like"/>
</dbReference>
<feature type="domain" description="EF-hand" evidence="3">
    <location>
        <begin position="95"/>
        <end position="130"/>
    </location>
</feature>
<dbReference type="GO" id="GO:0005509">
    <property type="term" value="F:calcium ion binding"/>
    <property type="evidence" value="ECO:0007669"/>
    <property type="project" value="InterPro"/>
</dbReference>
<organism evidence="4 5">
    <name type="scientific">Paramecium tetraurelia</name>
    <dbReference type="NCBI Taxonomy" id="5888"/>
    <lineage>
        <taxon>Eukaryota</taxon>
        <taxon>Sar</taxon>
        <taxon>Alveolata</taxon>
        <taxon>Ciliophora</taxon>
        <taxon>Intramacronucleata</taxon>
        <taxon>Oligohymenophorea</taxon>
        <taxon>Peniculida</taxon>
        <taxon>Parameciidae</taxon>
        <taxon>Paramecium</taxon>
    </lineage>
</organism>
<dbReference type="KEGG" id="ptm:GSPATT00033448001"/>
<dbReference type="RefSeq" id="XP_001430993.1">
    <property type="nucleotide sequence ID" value="XM_001430956.1"/>
</dbReference>
<evidence type="ECO:0000313" key="4">
    <source>
        <dbReference type="EMBL" id="CAK63595.1"/>
    </source>
</evidence>
<evidence type="ECO:0000256" key="2">
    <source>
        <dbReference type="ARBA" id="ARBA00022837"/>
    </source>
</evidence>
<dbReference type="InterPro" id="IPR002048">
    <property type="entry name" value="EF_hand_dom"/>
</dbReference>
<dbReference type="PANTHER" id="PTHR23050">
    <property type="entry name" value="CALCIUM BINDING PROTEIN"/>
    <property type="match status" value="1"/>
</dbReference>
<dbReference type="eggNOG" id="ENOG502SE7Z">
    <property type="taxonomic scope" value="Eukaryota"/>
</dbReference>
<dbReference type="CDD" id="cd00051">
    <property type="entry name" value="EFh"/>
    <property type="match status" value="1"/>
</dbReference>
<dbReference type="PROSITE" id="PS00018">
    <property type="entry name" value="EF_HAND_1"/>
    <property type="match status" value="2"/>
</dbReference>
<dbReference type="EMBL" id="CT868027">
    <property type="protein sequence ID" value="CAK63595.1"/>
    <property type="molecule type" value="Genomic_DNA"/>
</dbReference>
<evidence type="ECO:0000313" key="5">
    <source>
        <dbReference type="Proteomes" id="UP000000600"/>
    </source>
</evidence>
<name>A0BYH8_PARTE</name>
<dbReference type="SUPFAM" id="SSF47473">
    <property type="entry name" value="EF-hand"/>
    <property type="match status" value="1"/>
</dbReference>
<dbReference type="Pfam" id="PF13499">
    <property type="entry name" value="EF-hand_7"/>
    <property type="match status" value="1"/>
</dbReference>
<gene>
    <name evidence="4" type="ORF">GSPATT00033448001</name>
</gene>
<keyword evidence="5" id="KW-1185">Reference proteome</keyword>
<feature type="domain" description="EF-hand" evidence="3">
    <location>
        <begin position="54"/>
        <end position="89"/>
    </location>
</feature>
<dbReference type="InterPro" id="IPR011992">
    <property type="entry name" value="EF-hand-dom_pair"/>
</dbReference>
<dbReference type="AlphaFoldDB" id="A0BYH8"/>
<keyword evidence="1" id="KW-0677">Repeat</keyword>
<dbReference type="HOGENOM" id="CLU_155552_0_0_1"/>
<dbReference type="PRINTS" id="PR01697">
    <property type="entry name" value="PARVALBUMIN"/>
</dbReference>
<dbReference type="InParanoid" id="A0BYH8"/>
<dbReference type="PROSITE" id="PS50222">
    <property type="entry name" value="EF_HAND_2"/>
    <property type="match status" value="2"/>
</dbReference>
<evidence type="ECO:0000259" key="3">
    <source>
        <dbReference type="PROSITE" id="PS50222"/>
    </source>
</evidence>
<proteinExistence type="predicted"/>
<sequence>MGKGRINSIDEIERTLLVYKSKSELIISKQLKKNYIKKTMSNGSVKDILKDKKKVRFVAESAFKQVDKDGSGYLERPELEEVMNNVAADLGVEPPTSEEIDEVLKELDENGDGKLSIDEFQVLIEQVLEMMAKVEG</sequence>
<dbReference type="Gene3D" id="1.10.238.10">
    <property type="entry name" value="EF-hand"/>
    <property type="match status" value="1"/>
</dbReference>
<protein>
    <recommendedName>
        <fullName evidence="3">EF-hand domain-containing protein</fullName>
    </recommendedName>
</protein>